<comment type="caution">
    <text evidence="3">The sequence shown here is derived from an EMBL/GenBank/DDBJ whole genome shotgun (WGS) entry which is preliminary data.</text>
</comment>
<feature type="transmembrane region" description="Helical" evidence="1">
    <location>
        <begin position="277"/>
        <end position="295"/>
    </location>
</feature>
<name>A0ABR7JQM2_9FIRM</name>
<dbReference type="InterPro" id="IPR003675">
    <property type="entry name" value="Rce1/LyrA-like_dom"/>
</dbReference>
<feature type="transmembrane region" description="Helical" evidence="1">
    <location>
        <begin position="21"/>
        <end position="50"/>
    </location>
</feature>
<dbReference type="RefSeq" id="WP_153924554.1">
    <property type="nucleotide sequence ID" value="NZ_JACRWE010000004.1"/>
</dbReference>
<proteinExistence type="predicted"/>
<protein>
    <submittedName>
        <fullName evidence="3">CPBP family intramembrane metalloprotease</fullName>
    </submittedName>
</protein>
<keyword evidence="3" id="KW-0645">Protease</keyword>
<keyword evidence="3" id="KW-0482">Metalloprotease</keyword>
<dbReference type="EMBL" id="JACRWE010000004">
    <property type="protein sequence ID" value="MBC5997160.1"/>
    <property type="molecule type" value="Genomic_DNA"/>
</dbReference>
<evidence type="ECO:0000256" key="1">
    <source>
        <dbReference type="SAM" id="Phobius"/>
    </source>
</evidence>
<keyword evidence="1" id="KW-1133">Transmembrane helix</keyword>
<keyword evidence="1" id="KW-0812">Transmembrane</keyword>
<dbReference type="PANTHER" id="PTHR39430">
    <property type="entry name" value="MEMBRANE-ASSOCIATED PROTEASE-RELATED"/>
    <property type="match status" value="1"/>
</dbReference>
<feature type="transmembrane region" description="Helical" evidence="1">
    <location>
        <begin position="62"/>
        <end position="85"/>
    </location>
</feature>
<dbReference type="Proteomes" id="UP000609849">
    <property type="component" value="Unassembled WGS sequence"/>
</dbReference>
<sequence>MLIEKENLVNEAKKSKKLPNFIWAIVLAIIFMNGGSIIGAIGVIPLYQILSNFSIFQTNVNLLFLLITLISFAFISLLVFIRVKFIEKRNFSSIGFSKTNWCKKYSFGFFIGLVMMCVVVLILFIFGFVSVESSPNQPIGISALGGVLIILIGWIIQGGTEEIVTRGWLMNILGARYNIGIGLFISSTLFGLLHLTNPNVSFIAIINIILVGLFYGLYVIKTNDLWAVCGMHSAWNFAQGNLFGFEVSGIDVQVSTLIDLNLTGNNLISGGIFGPEAGVAATVVLLFSIGVLIYLDKKEYFNTSANNL</sequence>
<feature type="transmembrane region" description="Helical" evidence="1">
    <location>
        <begin position="177"/>
        <end position="195"/>
    </location>
</feature>
<dbReference type="PANTHER" id="PTHR39430:SF1">
    <property type="entry name" value="PROTEASE"/>
    <property type="match status" value="1"/>
</dbReference>
<evidence type="ECO:0000259" key="2">
    <source>
        <dbReference type="Pfam" id="PF02517"/>
    </source>
</evidence>
<gene>
    <name evidence="3" type="ORF">H8923_10335</name>
</gene>
<feature type="domain" description="CAAX prenyl protease 2/Lysostaphin resistance protein A-like" evidence="2">
    <location>
        <begin position="147"/>
        <end position="237"/>
    </location>
</feature>
<reference evidence="3 4" key="1">
    <citation type="submission" date="2020-08" db="EMBL/GenBank/DDBJ databases">
        <authorList>
            <person name="Liu C."/>
            <person name="Sun Q."/>
        </authorList>
    </citation>
    <scope>NUCLEOTIDE SEQUENCE [LARGE SCALE GENOMIC DNA]</scope>
    <source>
        <strain evidence="3 4">NSJ-18</strain>
    </source>
</reference>
<feature type="transmembrane region" description="Helical" evidence="1">
    <location>
        <begin position="137"/>
        <end position="156"/>
    </location>
</feature>
<evidence type="ECO:0000313" key="3">
    <source>
        <dbReference type="EMBL" id="MBC5997160.1"/>
    </source>
</evidence>
<dbReference type="GO" id="GO:0008237">
    <property type="term" value="F:metallopeptidase activity"/>
    <property type="evidence" value="ECO:0007669"/>
    <property type="project" value="UniProtKB-KW"/>
</dbReference>
<dbReference type="Pfam" id="PF02517">
    <property type="entry name" value="Rce1-like"/>
    <property type="match status" value="1"/>
</dbReference>
<feature type="transmembrane region" description="Helical" evidence="1">
    <location>
        <begin position="201"/>
        <end position="220"/>
    </location>
</feature>
<keyword evidence="4" id="KW-1185">Reference proteome</keyword>
<evidence type="ECO:0000313" key="4">
    <source>
        <dbReference type="Proteomes" id="UP000609849"/>
    </source>
</evidence>
<keyword evidence="3" id="KW-0378">Hydrolase</keyword>
<accession>A0ABR7JQM2</accession>
<feature type="transmembrane region" description="Helical" evidence="1">
    <location>
        <begin position="106"/>
        <end position="131"/>
    </location>
</feature>
<organism evidence="3 4">
    <name type="scientific">Romboutsia faecis</name>
    <dbReference type="NCBI Taxonomy" id="2764597"/>
    <lineage>
        <taxon>Bacteria</taxon>
        <taxon>Bacillati</taxon>
        <taxon>Bacillota</taxon>
        <taxon>Clostridia</taxon>
        <taxon>Peptostreptococcales</taxon>
        <taxon>Peptostreptococcaceae</taxon>
        <taxon>Romboutsia</taxon>
    </lineage>
</organism>
<keyword evidence="1" id="KW-0472">Membrane</keyword>